<sequence>MKIVLSVIFLLLLVQAENWELSENQKLADDHLREIITHVNQNQTDEARELIHDDFKMKIASYKFSANVFLKILRKHNIDESHLPKPEAVGEDEEYVLVAYNFPMNESYFDFMTNTTIDRAFGGGFLLTSAVFRFKNNETRKKILSF</sequence>
<feature type="signal peptide" evidence="1">
    <location>
        <begin position="1"/>
        <end position="16"/>
    </location>
</feature>
<gene>
    <name evidence="2" type="ORF">CAMP_LOCUS13446</name>
</gene>
<feature type="chain" id="PRO_5040443188" evidence="1">
    <location>
        <begin position="17"/>
        <end position="146"/>
    </location>
</feature>
<proteinExistence type="predicted"/>
<protein>
    <submittedName>
        <fullName evidence="2">Uncharacterized protein</fullName>
    </submittedName>
</protein>
<dbReference type="AlphaFoldDB" id="A0A9P1IV35"/>
<accession>A0A9P1IV35</accession>
<organism evidence="2 3">
    <name type="scientific">Caenorhabditis angaria</name>
    <dbReference type="NCBI Taxonomy" id="860376"/>
    <lineage>
        <taxon>Eukaryota</taxon>
        <taxon>Metazoa</taxon>
        <taxon>Ecdysozoa</taxon>
        <taxon>Nematoda</taxon>
        <taxon>Chromadorea</taxon>
        <taxon>Rhabditida</taxon>
        <taxon>Rhabditina</taxon>
        <taxon>Rhabditomorpha</taxon>
        <taxon>Rhabditoidea</taxon>
        <taxon>Rhabditidae</taxon>
        <taxon>Peloderinae</taxon>
        <taxon>Caenorhabditis</taxon>
    </lineage>
</organism>
<evidence type="ECO:0000256" key="1">
    <source>
        <dbReference type="SAM" id="SignalP"/>
    </source>
</evidence>
<dbReference type="Proteomes" id="UP001152747">
    <property type="component" value="Unassembled WGS sequence"/>
</dbReference>
<reference evidence="2" key="1">
    <citation type="submission" date="2022-11" db="EMBL/GenBank/DDBJ databases">
        <authorList>
            <person name="Kikuchi T."/>
        </authorList>
    </citation>
    <scope>NUCLEOTIDE SEQUENCE</scope>
    <source>
        <strain evidence="2">PS1010</strain>
    </source>
</reference>
<evidence type="ECO:0000313" key="2">
    <source>
        <dbReference type="EMBL" id="CAI5450809.1"/>
    </source>
</evidence>
<comment type="caution">
    <text evidence="2">The sequence shown here is derived from an EMBL/GenBank/DDBJ whole genome shotgun (WGS) entry which is preliminary data.</text>
</comment>
<name>A0A9P1IV35_9PELO</name>
<evidence type="ECO:0000313" key="3">
    <source>
        <dbReference type="Proteomes" id="UP001152747"/>
    </source>
</evidence>
<keyword evidence="1" id="KW-0732">Signal</keyword>
<dbReference type="EMBL" id="CANHGI010000005">
    <property type="protein sequence ID" value="CAI5450809.1"/>
    <property type="molecule type" value="Genomic_DNA"/>
</dbReference>
<keyword evidence="3" id="KW-1185">Reference proteome</keyword>